<feature type="transmembrane region" description="Helical" evidence="1">
    <location>
        <begin position="68"/>
        <end position="88"/>
    </location>
</feature>
<gene>
    <name evidence="2" type="ORF">QR680_015467</name>
</gene>
<evidence type="ECO:0000256" key="1">
    <source>
        <dbReference type="SAM" id="Phobius"/>
    </source>
</evidence>
<keyword evidence="3" id="KW-1185">Reference proteome</keyword>
<dbReference type="Proteomes" id="UP001175271">
    <property type="component" value="Unassembled WGS sequence"/>
</dbReference>
<keyword evidence="1" id="KW-1133">Transmembrane helix</keyword>
<dbReference type="Pfam" id="PF10327">
    <property type="entry name" value="7TM_GPCR_Sri"/>
    <property type="match status" value="1"/>
</dbReference>
<name>A0AA39LK95_9BILA</name>
<dbReference type="InterPro" id="IPR019429">
    <property type="entry name" value="7TM_GPCR_serpentine_rcpt_Sri"/>
</dbReference>
<protein>
    <submittedName>
        <fullName evidence="2">Uncharacterized protein</fullName>
    </submittedName>
</protein>
<sequence>MLIMEILAIRSGGLAKTLGPTAGLVSIIACAFCICEYLVSQLIAFIYRYNELKINSQKMEKWKYWTGIAFLVVVPPSTWSAAGFLGHIPEDVFKDFVQQNHPEFMTLFGSVPIVGYSKEGFITFSSVPLFWTLLWILAVSWLATATIKQCRAHESLMSAHTYRLHIQLMRALAVQVLAYGYYATSGYGGPYYSASSPSPFK</sequence>
<proteinExistence type="predicted"/>
<dbReference type="AlphaFoldDB" id="A0AA39LK95"/>
<evidence type="ECO:0000313" key="3">
    <source>
        <dbReference type="Proteomes" id="UP001175271"/>
    </source>
</evidence>
<keyword evidence="1" id="KW-0812">Transmembrane</keyword>
<reference evidence="2" key="1">
    <citation type="submission" date="2023-06" db="EMBL/GenBank/DDBJ databases">
        <title>Genomic analysis of the entomopathogenic nematode Steinernema hermaphroditum.</title>
        <authorList>
            <person name="Schwarz E.M."/>
            <person name="Heppert J.K."/>
            <person name="Baniya A."/>
            <person name="Schwartz H.T."/>
            <person name="Tan C.-H."/>
            <person name="Antoshechkin I."/>
            <person name="Sternberg P.W."/>
            <person name="Goodrich-Blair H."/>
            <person name="Dillman A.R."/>
        </authorList>
    </citation>
    <scope>NUCLEOTIDE SEQUENCE</scope>
    <source>
        <strain evidence="2">PS9179</strain>
        <tissue evidence="2">Whole animal</tissue>
    </source>
</reference>
<keyword evidence="1" id="KW-0472">Membrane</keyword>
<evidence type="ECO:0000313" key="2">
    <source>
        <dbReference type="EMBL" id="KAK0400816.1"/>
    </source>
</evidence>
<feature type="transmembrane region" description="Helical" evidence="1">
    <location>
        <begin position="121"/>
        <end position="143"/>
    </location>
</feature>
<comment type="caution">
    <text evidence="2">The sequence shown here is derived from an EMBL/GenBank/DDBJ whole genome shotgun (WGS) entry which is preliminary data.</text>
</comment>
<organism evidence="2 3">
    <name type="scientific">Steinernema hermaphroditum</name>
    <dbReference type="NCBI Taxonomy" id="289476"/>
    <lineage>
        <taxon>Eukaryota</taxon>
        <taxon>Metazoa</taxon>
        <taxon>Ecdysozoa</taxon>
        <taxon>Nematoda</taxon>
        <taxon>Chromadorea</taxon>
        <taxon>Rhabditida</taxon>
        <taxon>Tylenchina</taxon>
        <taxon>Panagrolaimomorpha</taxon>
        <taxon>Strongyloidoidea</taxon>
        <taxon>Steinernematidae</taxon>
        <taxon>Steinernema</taxon>
    </lineage>
</organism>
<dbReference type="EMBL" id="JAUCMV010000004">
    <property type="protein sequence ID" value="KAK0400816.1"/>
    <property type="molecule type" value="Genomic_DNA"/>
</dbReference>
<accession>A0AA39LK95</accession>
<feature type="transmembrane region" description="Helical" evidence="1">
    <location>
        <begin position="24"/>
        <end position="47"/>
    </location>
</feature>